<evidence type="ECO:0000313" key="1">
    <source>
        <dbReference type="EMBL" id="MBI1492882.1"/>
    </source>
</evidence>
<comment type="caution">
    <text evidence="1">The sequence shown here is derived from an EMBL/GenBank/DDBJ whole genome shotgun (WGS) entry which is preliminary data.</text>
</comment>
<organism evidence="1 2">
    <name type="scientific">Halocynthiibacter styelae</name>
    <dbReference type="NCBI Taxonomy" id="2761955"/>
    <lineage>
        <taxon>Bacteria</taxon>
        <taxon>Pseudomonadati</taxon>
        <taxon>Pseudomonadota</taxon>
        <taxon>Alphaproteobacteria</taxon>
        <taxon>Rhodobacterales</taxon>
        <taxon>Paracoccaceae</taxon>
        <taxon>Halocynthiibacter</taxon>
    </lineage>
</organism>
<dbReference type="AlphaFoldDB" id="A0A8J7IDR3"/>
<keyword evidence="2" id="KW-1185">Reference proteome</keyword>
<evidence type="ECO:0000313" key="2">
    <source>
        <dbReference type="Proteomes" id="UP000640583"/>
    </source>
</evidence>
<proteinExistence type="predicted"/>
<gene>
    <name evidence="1" type="ORF">H1D41_04465</name>
</gene>
<reference evidence="1" key="1">
    <citation type="submission" date="2020-10" db="EMBL/GenBank/DDBJ databases">
        <title>Paenihalocynthiibacter styelae gen. nov., sp. nov., isolated from stalked sea squirt Styela clava.</title>
        <authorList>
            <person name="Kim Y.-O."/>
            <person name="Yoon J.-H."/>
        </authorList>
    </citation>
    <scope>NUCLEOTIDE SEQUENCE</scope>
    <source>
        <strain evidence="1">MYP1-1</strain>
    </source>
</reference>
<dbReference type="Proteomes" id="UP000640583">
    <property type="component" value="Unassembled WGS sequence"/>
</dbReference>
<name>A0A8J7IDR3_9RHOB</name>
<accession>A0A8J7IDR3</accession>
<protein>
    <submittedName>
        <fullName evidence="1">Uncharacterized protein</fullName>
    </submittedName>
</protein>
<dbReference type="EMBL" id="JADCKQ010000003">
    <property type="protein sequence ID" value="MBI1492882.1"/>
    <property type="molecule type" value="Genomic_DNA"/>
</dbReference>
<dbReference type="RefSeq" id="WP_228847789.1">
    <property type="nucleotide sequence ID" value="NZ_JADCKQ010000003.1"/>
</dbReference>
<sequence length="134" mass="14742">MKRAFFLLLGTLPTFSPAFGTAEEIILNEHGAAVEHHLTDELQEGHHYECISEKDSTHVFTVHQNAGEEVGTYAMNDEEKEVMIFSGLTTVSYVYVNNNSSINLTVHMDTGKFEVSYGGALFGEEHGTCTPIAS</sequence>